<dbReference type="AlphaFoldDB" id="A0A6A3DFU6"/>
<proteinExistence type="predicted"/>
<evidence type="ECO:0000313" key="7">
    <source>
        <dbReference type="Proteomes" id="UP000486351"/>
    </source>
</evidence>
<dbReference type="EMBL" id="QXFY01007419">
    <property type="protein sequence ID" value="KAE9266167.1"/>
    <property type="molecule type" value="Genomic_DNA"/>
</dbReference>
<accession>A0A6A3DFU6</accession>
<protein>
    <submittedName>
        <fullName evidence="1">Uncharacterized protein</fullName>
    </submittedName>
</protein>
<comment type="caution">
    <text evidence="1">The sequence shown here is derived from an EMBL/GenBank/DDBJ whole genome shotgun (WGS) entry which is preliminary data.</text>
</comment>
<evidence type="ECO:0000313" key="8">
    <source>
        <dbReference type="Proteomes" id="UP000488956"/>
    </source>
</evidence>
<evidence type="ECO:0000313" key="2">
    <source>
        <dbReference type="EMBL" id="KAE9057097.1"/>
    </source>
</evidence>
<gene>
    <name evidence="3" type="ORF">PF001_g32190</name>
    <name evidence="4" type="ORF">PF008_g31673</name>
    <name evidence="1" type="ORF">PF009_g32309</name>
    <name evidence="2" type="ORF">PF010_g31507</name>
</gene>
<evidence type="ECO:0000313" key="6">
    <source>
        <dbReference type="Proteomes" id="UP000437068"/>
    </source>
</evidence>
<evidence type="ECO:0000313" key="1">
    <source>
        <dbReference type="EMBL" id="KAE8917368.1"/>
    </source>
</evidence>
<dbReference type="EMBL" id="QXGE01008334">
    <property type="protein sequence ID" value="KAE9262060.1"/>
    <property type="molecule type" value="Genomic_DNA"/>
</dbReference>
<dbReference type="EMBL" id="QXGF01007391">
    <property type="protein sequence ID" value="KAE8917368.1"/>
    <property type="molecule type" value="Genomic_DNA"/>
</dbReference>
<dbReference type="EMBL" id="QXFX01007290">
    <property type="protein sequence ID" value="KAE9057097.1"/>
    <property type="molecule type" value="Genomic_DNA"/>
</dbReference>
<dbReference type="Proteomes" id="UP000488956">
    <property type="component" value="Unassembled WGS sequence"/>
</dbReference>
<organism evidence="1 5">
    <name type="scientific">Phytophthora fragariae</name>
    <dbReference type="NCBI Taxonomy" id="53985"/>
    <lineage>
        <taxon>Eukaryota</taxon>
        <taxon>Sar</taxon>
        <taxon>Stramenopiles</taxon>
        <taxon>Oomycota</taxon>
        <taxon>Peronosporomycetes</taxon>
        <taxon>Peronosporales</taxon>
        <taxon>Peronosporaceae</taxon>
        <taxon>Phytophthora</taxon>
    </lineage>
</organism>
<evidence type="ECO:0000313" key="4">
    <source>
        <dbReference type="EMBL" id="KAE9266167.1"/>
    </source>
</evidence>
<reference evidence="5 6" key="1">
    <citation type="submission" date="2018-08" db="EMBL/GenBank/DDBJ databases">
        <title>Genomic investigation of the strawberry pathogen Phytophthora fragariae indicates pathogenicity is determined by transcriptional variation in three key races.</title>
        <authorList>
            <person name="Adams T.M."/>
            <person name="Armitage A.D."/>
            <person name="Sobczyk M.K."/>
            <person name="Bates H.J."/>
            <person name="Dunwell J.M."/>
            <person name="Nellist C.F."/>
            <person name="Harrison R.J."/>
        </authorList>
    </citation>
    <scope>NUCLEOTIDE SEQUENCE [LARGE SCALE GENOMIC DNA]</scope>
    <source>
        <strain evidence="3 6">A4</strain>
        <strain evidence="4 7">NOV-77</strain>
        <strain evidence="1 5">NOV-9</strain>
        <strain evidence="2 8">ONT-3</strain>
    </source>
</reference>
<name>A0A6A3DFU6_9STRA</name>
<evidence type="ECO:0000313" key="5">
    <source>
        <dbReference type="Proteomes" id="UP000429523"/>
    </source>
</evidence>
<dbReference type="Proteomes" id="UP000486351">
    <property type="component" value="Unassembled WGS sequence"/>
</dbReference>
<sequence length="47" mass="5126">MDFSEDDAAVKPWMAHDPMEQAVGRAAESSEYWGIPSGDVGLDEITL</sequence>
<dbReference type="Proteomes" id="UP000437068">
    <property type="component" value="Unassembled WGS sequence"/>
</dbReference>
<dbReference type="Proteomes" id="UP000429523">
    <property type="component" value="Unassembled WGS sequence"/>
</dbReference>
<evidence type="ECO:0000313" key="3">
    <source>
        <dbReference type="EMBL" id="KAE9262060.1"/>
    </source>
</evidence>